<proteinExistence type="predicted"/>
<accession>B9TFJ9</accession>
<dbReference type="EMBL" id="EQ979860">
    <property type="protein sequence ID" value="EEF25364.1"/>
    <property type="molecule type" value="Genomic_DNA"/>
</dbReference>
<evidence type="ECO:0000313" key="3">
    <source>
        <dbReference type="Proteomes" id="UP000008311"/>
    </source>
</evidence>
<organism evidence="2 3">
    <name type="scientific">Ricinus communis</name>
    <name type="common">Castor bean</name>
    <dbReference type="NCBI Taxonomy" id="3988"/>
    <lineage>
        <taxon>Eukaryota</taxon>
        <taxon>Viridiplantae</taxon>
        <taxon>Streptophyta</taxon>
        <taxon>Embryophyta</taxon>
        <taxon>Tracheophyta</taxon>
        <taxon>Spermatophyta</taxon>
        <taxon>Magnoliopsida</taxon>
        <taxon>eudicotyledons</taxon>
        <taxon>Gunneridae</taxon>
        <taxon>Pentapetalae</taxon>
        <taxon>rosids</taxon>
        <taxon>fabids</taxon>
        <taxon>Malpighiales</taxon>
        <taxon>Euphorbiaceae</taxon>
        <taxon>Acalyphoideae</taxon>
        <taxon>Acalypheae</taxon>
        <taxon>Ricinus</taxon>
    </lineage>
</organism>
<feature type="signal peptide" evidence="1">
    <location>
        <begin position="1"/>
        <end position="18"/>
    </location>
</feature>
<feature type="chain" id="PRO_5002892113" evidence="1">
    <location>
        <begin position="19"/>
        <end position="164"/>
    </location>
</feature>
<reference evidence="3" key="1">
    <citation type="journal article" date="2010" name="Nat. Biotechnol.">
        <title>Draft genome sequence of the oilseed species Ricinus communis.</title>
        <authorList>
            <person name="Chan A.P."/>
            <person name="Crabtree J."/>
            <person name="Zhao Q."/>
            <person name="Lorenzi H."/>
            <person name="Orvis J."/>
            <person name="Puiu D."/>
            <person name="Melake-Berhan A."/>
            <person name="Jones K.M."/>
            <person name="Redman J."/>
            <person name="Chen G."/>
            <person name="Cahoon E.B."/>
            <person name="Gedil M."/>
            <person name="Stanke M."/>
            <person name="Haas B.J."/>
            <person name="Wortman J.R."/>
            <person name="Fraser-Liggett C.M."/>
            <person name="Ravel J."/>
            <person name="Rabinowicz P.D."/>
        </authorList>
    </citation>
    <scope>NUCLEOTIDE SEQUENCE [LARGE SCALE GENOMIC DNA]</scope>
    <source>
        <strain evidence="3">cv. Hale</strain>
    </source>
</reference>
<dbReference type="AlphaFoldDB" id="B9TFJ9"/>
<evidence type="ECO:0000313" key="2">
    <source>
        <dbReference type="EMBL" id="EEF25364.1"/>
    </source>
</evidence>
<gene>
    <name evidence="2" type="ORF">RCOM_1941950</name>
</gene>
<name>B9TFJ9_RICCO</name>
<dbReference type="Proteomes" id="UP000008311">
    <property type="component" value="Unassembled WGS sequence"/>
</dbReference>
<keyword evidence="3" id="KW-1185">Reference proteome</keyword>
<evidence type="ECO:0000256" key="1">
    <source>
        <dbReference type="SAM" id="SignalP"/>
    </source>
</evidence>
<protein>
    <submittedName>
        <fullName evidence="2">Uncharacterized protein</fullName>
    </submittedName>
</protein>
<sequence length="164" mass="16814">MTAAALVVAVAGSFPALGTPLGGPPGLRVGTPYMAGVDSLTGLTLSTAASSLYKSQYADALNARGVRYLKIACVDTGHGQTAYATTWSPYPEGKAAQVGPTQTTACRPGPLAVIKVLAPPGYLGPGASIAAYLDTQVSWSVVRAESANFMYALPRLDRTLASRP</sequence>
<dbReference type="InParanoid" id="B9TFJ9"/>
<keyword evidence="1" id="KW-0732">Signal</keyword>